<evidence type="ECO:0000313" key="2">
    <source>
        <dbReference type="EMBL" id="CUQ40000.1"/>
    </source>
</evidence>
<evidence type="ECO:0008006" key="4">
    <source>
        <dbReference type="Google" id="ProtNLM"/>
    </source>
</evidence>
<dbReference type="InterPro" id="IPR025671">
    <property type="entry name" value="HXXEE"/>
</dbReference>
<feature type="transmembrane region" description="Helical" evidence="1">
    <location>
        <begin position="118"/>
        <end position="139"/>
    </location>
</feature>
<dbReference type="Pfam" id="PF13787">
    <property type="entry name" value="HXXEE"/>
    <property type="match status" value="1"/>
</dbReference>
<keyword evidence="1" id="KW-0472">Membrane</keyword>
<feature type="transmembrane region" description="Helical" evidence="1">
    <location>
        <begin position="89"/>
        <end position="111"/>
    </location>
</feature>
<feature type="transmembrane region" description="Helical" evidence="1">
    <location>
        <begin position="145"/>
        <end position="170"/>
    </location>
</feature>
<dbReference type="Proteomes" id="UP000095332">
    <property type="component" value="Unassembled WGS sequence"/>
</dbReference>
<accession>A0A174W711</accession>
<organism evidence="2 3">
    <name type="scientific">Parabacteroides distasonis</name>
    <dbReference type="NCBI Taxonomy" id="823"/>
    <lineage>
        <taxon>Bacteria</taxon>
        <taxon>Pseudomonadati</taxon>
        <taxon>Bacteroidota</taxon>
        <taxon>Bacteroidia</taxon>
        <taxon>Bacteroidales</taxon>
        <taxon>Tannerellaceae</taxon>
        <taxon>Parabacteroides</taxon>
    </lineage>
</organism>
<reference evidence="2 3" key="1">
    <citation type="submission" date="2015-09" db="EMBL/GenBank/DDBJ databases">
        <authorList>
            <consortium name="Pathogen Informatics"/>
        </authorList>
    </citation>
    <scope>NUCLEOTIDE SEQUENCE [LARGE SCALE GENOMIC DNA]</scope>
    <source>
        <strain evidence="2 3">2789STDY5834948</strain>
    </source>
</reference>
<keyword evidence="1" id="KW-1133">Transmembrane helix</keyword>
<evidence type="ECO:0000313" key="3">
    <source>
        <dbReference type="Proteomes" id="UP000095332"/>
    </source>
</evidence>
<dbReference type="EMBL" id="CZBM01000011">
    <property type="protein sequence ID" value="CUQ40000.1"/>
    <property type="molecule type" value="Genomic_DNA"/>
</dbReference>
<evidence type="ECO:0000256" key="1">
    <source>
        <dbReference type="SAM" id="Phobius"/>
    </source>
</evidence>
<dbReference type="RefSeq" id="WP_008774225.1">
    <property type="nucleotide sequence ID" value="NZ_CZBM01000011.1"/>
</dbReference>
<sequence length="176" mass="19770">MSALSILCLVLSFPFAFVFHDGEEAIVQRRWILAHEEKLSGLLPWFRPILKYLSRINTGAFIVAAVEELTVILASTAYSFVKGAYAMEIWSALFMAFSLHLLVHIAQAFVVRGYVPGLFTSFLLLPYAYYGVYSIYLAMSLTEMLMWSVAGVIFMATNLIFAHWLGILILGQDKNG</sequence>
<name>A0A174W711_PARDI</name>
<proteinExistence type="predicted"/>
<protein>
    <recommendedName>
        <fullName evidence="4">HXXEE domain-containing protein</fullName>
    </recommendedName>
</protein>
<gene>
    <name evidence="2" type="ORF">ERS852560_02636</name>
</gene>
<dbReference type="AlphaFoldDB" id="A0A174W711"/>
<keyword evidence="1" id="KW-0812">Transmembrane</keyword>